<dbReference type="GO" id="GO:0051082">
    <property type="term" value="F:unfolded protein binding"/>
    <property type="evidence" value="ECO:0007669"/>
    <property type="project" value="InterPro"/>
</dbReference>
<name>A0A0D3KCC1_EMIH1</name>
<dbReference type="InterPro" id="IPR001623">
    <property type="entry name" value="DnaJ_domain"/>
</dbReference>
<dbReference type="PaxDb" id="2903-EOD33406"/>
<keyword evidence="3" id="KW-1185">Reference proteome</keyword>
<dbReference type="SMART" id="SM00271">
    <property type="entry name" value="DnaJ"/>
    <property type="match status" value="1"/>
</dbReference>
<reference evidence="3" key="1">
    <citation type="journal article" date="2013" name="Nature">
        <title>Pan genome of the phytoplankton Emiliania underpins its global distribution.</title>
        <authorList>
            <person name="Read B.A."/>
            <person name="Kegel J."/>
            <person name="Klute M.J."/>
            <person name="Kuo A."/>
            <person name="Lefebvre S.C."/>
            <person name="Maumus F."/>
            <person name="Mayer C."/>
            <person name="Miller J."/>
            <person name="Monier A."/>
            <person name="Salamov A."/>
            <person name="Young J."/>
            <person name="Aguilar M."/>
            <person name="Claverie J.M."/>
            <person name="Frickenhaus S."/>
            <person name="Gonzalez K."/>
            <person name="Herman E.K."/>
            <person name="Lin Y.C."/>
            <person name="Napier J."/>
            <person name="Ogata H."/>
            <person name="Sarno A.F."/>
            <person name="Shmutz J."/>
            <person name="Schroeder D."/>
            <person name="de Vargas C."/>
            <person name="Verret F."/>
            <person name="von Dassow P."/>
            <person name="Valentin K."/>
            <person name="Van de Peer Y."/>
            <person name="Wheeler G."/>
            <person name="Dacks J.B."/>
            <person name="Delwiche C.F."/>
            <person name="Dyhrman S.T."/>
            <person name="Glockner G."/>
            <person name="John U."/>
            <person name="Richards T."/>
            <person name="Worden A.Z."/>
            <person name="Zhang X."/>
            <person name="Grigoriev I.V."/>
            <person name="Allen A.E."/>
            <person name="Bidle K."/>
            <person name="Borodovsky M."/>
            <person name="Bowler C."/>
            <person name="Brownlee C."/>
            <person name="Cock J.M."/>
            <person name="Elias M."/>
            <person name="Gladyshev V.N."/>
            <person name="Groth M."/>
            <person name="Guda C."/>
            <person name="Hadaegh A."/>
            <person name="Iglesias-Rodriguez M.D."/>
            <person name="Jenkins J."/>
            <person name="Jones B.M."/>
            <person name="Lawson T."/>
            <person name="Leese F."/>
            <person name="Lindquist E."/>
            <person name="Lobanov A."/>
            <person name="Lomsadze A."/>
            <person name="Malik S.B."/>
            <person name="Marsh M.E."/>
            <person name="Mackinder L."/>
            <person name="Mock T."/>
            <person name="Mueller-Roeber B."/>
            <person name="Pagarete A."/>
            <person name="Parker M."/>
            <person name="Probert I."/>
            <person name="Quesneville H."/>
            <person name="Raines C."/>
            <person name="Rensing S.A."/>
            <person name="Riano-Pachon D.M."/>
            <person name="Richier S."/>
            <person name="Rokitta S."/>
            <person name="Shiraiwa Y."/>
            <person name="Soanes D.M."/>
            <person name="van der Giezen M."/>
            <person name="Wahlund T.M."/>
            <person name="Williams B."/>
            <person name="Wilson W."/>
            <person name="Wolfe G."/>
            <person name="Wurch L.L."/>
        </authorList>
    </citation>
    <scope>NUCLEOTIDE SEQUENCE</scope>
</reference>
<evidence type="ECO:0000313" key="2">
    <source>
        <dbReference type="EnsemblProtists" id="EOD33406"/>
    </source>
</evidence>
<dbReference type="InterPro" id="IPR002939">
    <property type="entry name" value="DnaJ_C"/>
</dbReference>
<dbReference type="PROSITE" id="PS00636">
    <property type="entry name" value="DNAJ_1"/>
    <property type="match status" value="1"/>
</dbReference>
<dbReference type="GO" id="GO:0042407">
    <property type="term" value="P:cristae formation"/>
    <property type="evidence" value="ECO:0007669"/>
    <property type="project" value="TreeGrafter"/>
</dbReference>
<dbReference type="GO" id="GO:0006457">
    <property type="term" value="P:protein folding"/>
    <property type="evidence" value="ECO:0007669"/>
    <property type="project" value="InterPro"/>
</dbReference>
<dbReference type="InterPro" id="IPR008971">
    <property type="entry name" value="HSP40/DnaJ_pept-bd"/>
</dbReference>
<dbReference type="GO" id="GO:0005739">
    <property type="term" value="C:mitochondrion"/>
    <property type="evidence" value="ECO:0007669"/>
    <property type="project" value="GOC"/>
</dbReference>
<protein>
    <recommendedName>
        <fullName evidence="1">J domain-containing protein</fullName>
    </recommendedName>
</protein>
<dbReference type="InterPro" id="IPR018253">
    <property type="entry name" value="DnaJ_domain_CS"/>
</dbReference>
<reference evidence="2" key="2">
    <citation type="submission" date="2024-10" db="UniProtKB">
        <authorList>
            <consortium name="EnsemblProtists"/>
        </authorList>
    </citation>
    <scope>IDENTIFICATION</scope>
</reference>
<dbReference type="PANTHER" id="PTHR44157:SF1">
    <property type="entry name" value="DNAJ HOMOLOG SUBFAMILY C MEMBER 11"/>
    <property type="match status" value="1"/>
</dbReference>
<evidence type="ECO:0000259" key="1">
    <source>
        <dbReference type="PROSITE" id="PS50076"/>
    </source>
</evidence>
<evidence type="ECO:0000313" key="3">
    <source>
        <dbReference type="Proteomes" id="UP000013827"/>
    </source>
</evidence>
<dbReference type="InterPro" id="IPR052243">
    <property type="entry name" value="Mito_inner_membrane_organizer"/>
</dbReference>
<dbReference type="EnsemblProtists" id="EOD33406">
    <property type="protein sequence ID" value="EOD33406"/>
    <property type="gene ID" value="EMIHUDRAFT_229740"/>
</dbReference>
<accession>A0A0D3KCC1</accession>
<sequence length="285" mass="30971">MPNLVVHDAALAAKREALAAAQSAAMVRPAGGYGATALSKPDPNAPAQRAERVRRLQFMVREREEERRRQRGEKVKPFSRKKNYYDRLGLPRDCSAAEVRRAFRRLSLLFHPDKQLGKSDEEVAAASVLFRELCEAHECLADEPTRREYDQMLAAKACHVLLGLAELHRGTEATVRHVRRDAARRSVELALLLQLPAGTPSGAELVFERLGDAGGGGEAGAGDVVCVVREAEDALFSRQGDLSQLSTARLPTRAVGGEPCDGVATARLRREVGEAEEEAVAATSS</sequence>
<proteinExistence type="predicted"/>
<dbReference type="SUPFAM" id="SSF46565">
    <property type="entry name" value="Chaperone J-domain"/>
    <property type="match status" value="1"/>
</dbReference>
<dbReference type="Proteomes" id="UP000013827">
    <property type="component" value="Unassembled WGS sequence"/>
</dbReference>
<dbReference type="CDD" id="cd06257">
    <property type="entry name" value="DnaJ"/>
    <property type="match status" value="1"/>
</dbReference>
<dbReference type="HOGENOM" id="CLU_978075_0_0_1"/>
<dbReference type="GeneID" id="17278676"/>
<dbReference type="RefSeq" id="XP_005785835.1">
    <property type="nucleotide sequence ID" value="XM_005785778.1"/>
</dbReference>
<dbReference type="PANTHER" id="PTHR44157">
    <property type="entry name" value="DNAJ HOMOLOG SUBFAMILY C MEMBER 11"/>
    <property type="match status" value="1"/>
</dbReference>
<dbReference type="AlphaFoldDB" id="A0A0D3KCC1"/>
<dbReference type="eggNOG" id="KOG0714">
    <property type="taxonomic scope" value="Eukaryota"/>
</dbReference>
<dbReference type="PRINTS" id="PR00625">
    <property type="entry name" value="JDOMAIN"/>
</dbReference>
<dbReference type="KEGG" id="ehx:EMIHUDRAFT_229740"/>
<dbReference type="Pfam" id="PF00226">
    <property type="entry name" value="DnaJ"/>
    <property type="match status" value="1"/>
</dbReference>
<organism evidence="2 3">
    <name type="scientific">Emiliania huxleyi (strain CCMP1516)</name>
    <dbReference type="NCBI Taxonomy" id="280463"/>
    <lineage>
        <taxon>Eukaryota</taxon>
        <taxon>Haptista</taxon>
        <taxon>Haptophyta</taxon>
        <taxon>Prymnesiophyceae</taxon>
        <taxon>Isochrysidales</taxon>
        <taxon>Noelaerhabdaceae</taxon>
        <taxon>Emiliania</taxon>
    </lineage>
</organism>
<dbReference type="STRING" id="2903.R1FD47"/>
<feature type="domain" description="J" evidence="1">
    <location>
        <begin position="83"/>
        <end position="153"/>
    </location>
</feature>
<dbReference type="PROSITE" id="PS50076">
    <property type="entry name" value="DNAJ_2"/>
    <property type="match status" value="1"/>
</dbReference>
<dbReference type="SUPFAM" id="SSF49493">
    <property type="entry name" value="HSP40/DnaJ peptide-binding domain"/>
    <property type="match status" value="1"/>
</dbReference>
<dbReference type="InterPro" id="IPR036869">
    <property type="entry name" value="J_dom_sf"/>
</dbReference>
<dbReference type="Gene3D" id="1.10.287.110">
    <property type="entry name" value="DnaJ domain"/>
    <property type="match status" value="1"/>
</dbReference>
<dbReference type="Pfam" id="PF01556">
    <property type="entry name" value="DnaJ_C"/>
    <property type="match status" value="1"/>
</dbReference>